<dbReference type="Gene3D" id="1.10.1790.10">
    <property type="entry name" value="PRD domain"/>
    <property type="match status" value="2"/>
</dbReference>
<accession>R3TTZ9</accession>
<dbReference type="Gene3D" id="1.10.10.10">
    <property type="entry name" value="Winged helix-like DNA-binding domain superfamily/Winged helix DNA-binding domain"/>
    <property type="match status" value="2"/>
</dbReference>
<reference evidence="9 10" key="1">
    <citation type="submission" date="2013-02" db="EMBL/GenBank/DDBJ databases">
        <title>The Genome Sequence of Enterococcus phoeniculicola BAA-412.</title>
        <authorList>
            <consortium name="The Broad Institute Genome Sequencing Platform"/>
            <consortium name="The Broad Institute Genome Sequencing Center for Infectious Disease"/>
            <person name="Earl A.M."/>
            <person name="Gilmore M.S."/>
            <person name="Lebreton F."/>
            <person name="Walker B."/>
            <person name="Young S.K."/>
            <person name="Zeng Q."/>
            <person name="Gargeya S."/>
            <person name="Fitzgerald M."/>
            <person name="Haas B."/>
            <person name="Abouelleil A."/>
            <person name="Alvarado L."/>
            <person name="Arachchi H.M."/>
            <person name="Berlin A.M."/>
            <person name="Chapman S.B."/>
            <person name="Dewar J."/>
            <person name="Goldberg J."/>
            <person name="Griggs A."/>
            <person name="Gujja S."/>
            <person name="Hansen M."/>
            <person name="Howarth C."/>
            <person name="Imamovic A."/>
            <person name="Larimer J."/>
            <person name="McCowan C."/>
            <person name="Murphy C."/>
            <person name="Neiman D."/>
            <person name="Pearson M."/>
            <person name="Priest M."/>
            <person name="Roberts A."/>
            <person name="Saif S."/>
            <person name="Shea T."/>
            <person name="Sisk P."/>
            <person name="Sykes S."/>
            <person name="Wortman J."/>
            <person name="Nusbaum C."/>
            <person name="Birren B."/>
        </authorList>
    </citation>
    <scope>NUCLEOTIDE SEQUENCE [LARGE SCALE GENOMIC DNA]</scope>
    <source>
        <strain evidence="9 10">ATCC BAA-412</strain>
    </source>
</reference>
<evidence type="ECO:0000259" key="6">
    <source>
        <dbReference type="PROSITE" id="PS51094"/>
    </source>
</evidence>
<dbReference type="PROSITE" id="PS51094">
    <property type="entry name" value="PTS_EIIA_TYPE_2"/>
    <property type="match status" value="1"/>
</dbReference>
<dbReference type="PANTHER" id="PTHR30185">
    <property type="entry name" value="CRYPTIC BETA-GLUCOSIDE BGL OPERON ANTITERMINATOR"/>
    <property type="match status" value="1"/>
</dbReference>
<dbReference type="InterPro" id="IPR036388">
    <property type="entry name" value="WH-like_DNA-bd_sf"/>
</dbReference>
<keyword evidence="3" id="KW-0805">Transcription regulation</keyword>
<dbReference type="SUPFAM" id="SSF55804">
    <property type="entry name" value="Phoshotransferase/anion transport protein"/>
    <property type="match status" value="1"/>
</dbReference>
<dbReference type="InterPro" id="IPR050661">
    <property type="entry name" value="BglG_antiterminators"/>
</dbReference>
<dbReference type="PANTHER" id="PTHR30185:SF12">
    <property type="entry name" value="TRANSCRIPTIONAL REGULATOR MANR"/>
    <property type="match status" value="1"/>
</dbReference>
<dbReference type="OrthoDB" id="95158at2"/>
<dbReference type="GO" id="GO:0006355">
    <property type="term" value="P:regulation of DNA-templated transcription"/>
    <property type="evidence" value="ECO:0007669"/>
    <property type="project" value="InterPro"/>
</dbReference>
<dbReference type="eggNOG" id="COG1762">
    <property type="taxonomic scope" value="Bacteria"/>
</dbReference>
<feature type="domain" description="PRD" evidence="8">
    <location>
        <begin position="168"/>
        <end position="285"/>
    </location>
</feature>
<dbReference type="Pfam" id="PF02302">
    <property type="entry name" value="PTS_IIB"/>
    <property type="match status" value="1"/>
</dbReference>
<keyword evidence="4" id="KW-0010">Activator</keyword>
<dbReference type="EMBL" id="AJAT01000013">
    <property type="protein sequence ID" value="EOL44653.1"/>
    <property type="molecule type" value="Genomic_DNA"/>
</dbReference>
<keyword evidence="5" id="KW-0804">Transcription</keyword>
<feature type="domain" description="PRD" evidence="8">
    <location>
        <begin position="286"/>
        <end position="393"/>
    </location>
</feature>
<evidence type="ECO:0000256" key="4">
    <source>
        <dbReference type="ARBA" id="ARBA00023159"/>
    </source>
</evidence>
<dbReference type="AlphaFoldDB" id="R3TTZ9"/>
<keyword evidence="10" id="KW-1185">Reference proteome</keyword>
<dbReference type="CDD" id="cd00133">
    <property type="entry name" value="PTS_IIB"/>
    <property type="match status" value="1"/>
</dbReference>
<evidence type="ECO:0000256" key="2">
    <source>
        <dbReference type="ARBA" id="ARBA00022737"/>
    </source>
</evidence>
<dbReference type="InterPro" id="IPR036634">
    <property type="entry name" value="PRD_sf"/>
</dbReference>
<protein>
    <submittedName>
        <fullName evidence="9">Uncharacterized protein</fullName>
    </submittedName>
</protein>
<dbReference type="SUPFAM" id="SSF52794">
    <property type="entry name" value="PTS system IIB component-like"/>
    <property type="match status" value="1"/>
</dbReference>
<dbReference type="PROSITE" id="PS51372">
    <property type="entry name" value="PRD_2"/>
    <property type="match status" value="2"/>
</dbReference>
<dbReference type="HOGENOM" id="CLU_013442_5_1_9"/>
<feature type="domain" description="PTS EIIA type-2" evidence="6">
    <location>
        <begin position="491"/>
        <end position="637"/>
    </location>
</feature>
<dbReference type="InterPro" id="IPR013011">
    <property type="entry name" value="PTS_EIIB_2"/>
</dbReference>
<evidence type="ECO:0000259" key="8">
    <source>
        <dbReference type="PROSITE" id="PS51372"/>
    </source>
</evidence>
<dbReference type="InterPro" id="IPR007737">
    <property type="entry name" value="Mga_HTH"/>
</dbReference>
<evidence type="ECO:0000259" key="7">
    <source>
        <dbReference type="PROSITE" id="PS51099"/>
    </source>
</evidence>
<evidence type="ECO:0000256" key="3">
    <source>
        <dbReference type="ARBA" id="ARBA00023015"/>
    </source>
</evidence>
<dbReference type="SUPFAM" id="SSF63520">
    <property type="entry name" value="PTS-regulatory domain, PRD"/>
    <property type="match status" value="2"/>
</dbReference>
<dbReference type="InterPro" id="IPR016152">
    <property type="entry name" value="PTrfase/Anion_transptr"/>
</dbReference>
<evidence type="ECO:0000256" key="1">
    <source>
        <dbReference type="ARBA" id="ARBA00022679"/>
    </source>
</evidence>
<dbReference type="Gene3D" id="3.40.930.10">
    <property type="entry name" value="Mannitol-specific EII, Chain A"/>
    <property type="match status" value="1"/>
</dbReference>
<name>R3TTZ9_9ENTE</name>
<dbReference type="Pfam" id="PF08279">
    <property type="entry name" value="HTH_11"/>
    <property type="match status" value="1"/>
</dbReference>
<dbReference type="GO" id="GO:0009401">
    <property type="term" value="P:phosphoenolpyruvate-dependent sugar phosphotransferase system"/>
    <property type="evidence" value="ECO:0007669"/>
    <property type="project" value="InterPro"/>
</dbReference>
<dbReference type="InterPro" id="IPR002178">
    <property type="entry name" value="PTS_EIIA_type-2_dom"/>
</dbReference>
<dbReference type="PATRIC" id="fig|1158610.3.peg.1453"/>
<dbReference type="STRING" id="154621.RV11_GL002400"/>
<dbReference type="Pfam" id="PF05043">
    <property type="entry name" value="Mga"/>
    <property type="match status" value="1"/>
</dbReference>
<dbReference type="Gene3D" id="3.40.50.2300">
    <property type="match status" value="1"/>
</dbReference>
<dbReference type="RefSeq" id="WP_010768133.1">
    <property type="nucleotide sequence ID" value="NZ_ASWE01000003.1"/>
</dbReference>
<dbReference type="PROSITE" id="PS51099">
    <property type="entry name" value="PTS_EIIB_TYPE_2"/>
    <property type="match status" value="1"/>
</dbReference>
<dbReference type="InterPro" id="IPR013196">
    <property type="entry name" value="HTH_11"/>
</dbReference>
<sequence length="641" mass="74465">MRENQMIQLLAKSDGFQSAAELANLFDVSVRTISNDIKLMNSTSVMDGFCIQFIKGKGYYLEVIEEKAFQQYLASLIEGTSSKILPADSRKISIALSLLFANDYLTIKQLSDRLEVSSSTIKKDMLSVKKIFEERELALYSKSHYGFKVIGLEENRRKAIIQLLRNEIIHPKLTSEYEKFRTFFDEEAFRNYIVDQIASLGIKMNDLVLENIVQHVALLVFRMKQHNFLKEEIFHNEKETTTIFTTLTERIVAYIEEKESIHFPMNEQKYLSKQLYGKIIAVDELAESDELFKYITQALKIVDSKYHTLFNQDTELKDALTLHVAPLLQRLYGGHQLENPIIEDVYTRYTNVFNIAYEFIQLIGNDLDFTISKDEMGYLAIYFAASLEKQTYDQMNQYKKIAVICATGGGSSFFVKTKLEQVFINAKVKTVSTMELHKIDETFDLIISTIPIKQEFGSIPLIYTQALLSEKEIKKIQKDLLLVNENKTVENDINQQLLNLFSEENFEISEETDYLKLLMARGKRLEAEKFSKEGYAELVIQREKLIDTIYKNGVAGPHPMESRAIKECVDVVLLHTPIRFKEKEVKLLFLINISNEHLFLHKEISRLMIRIMEDSDLTRQLNKFKNYQDFSQYLREIIRKG</sequence>
<dbReference type="InterPro" id="IPR036095">
    <property type="entry name" value="PTS_EIIB-like_sf"/>
</dbReference>
<dbReference type="InterPro" id="IPR003501">
    <property type="entry name" value="PTS_EIIB_2/3"/>
</dbReference>
<feature type="domain" description="PTS EIIB type-2" evidence="7">
    <location>
        <begin position="399"/>
        <end position="488"/>
    </location>
</feature>
<dbReference type="Proteomes" id="UP000013785">
    <property type="component" value="Unassembled WGS sequence"/>
</dbReference>
<gene>
    <name evidence="9" type="ORF">UC3_01470</name>
</gene>
<dbReference type="InterPro" id="IPR011608">
    <property type="entry name" value="PRD"/>
</dbReference>
<keyword evidence="2" id="KW-0677">Repeat</keyword>
<organism evidence="9 10">
    <name type="scientific">Enterococcus phoeniculicola ATCC BAA-412</name>
    <dbReference type="NCBI Taxonomy" id="1158610"/>
    <lineage>
        <taxon>Bacteria</taxon>
        <taxon>Bacillati</taxon>
        <taxon>Bacillota</taxon>
        <taxon>Bacilli</taxon>
        <taxon>Lactobacillales</taxon>
        <taxon>Enterococcaceae</taxon>
        <taxon>Enterococcus</taxon>
    </lineage>
</organism>
<dbReference type="eggNOG" id="COG3711">
    <property type="taxonomic scope" value="Bacteria"/>
</dbReference>
<comment type="caution">
    <text evidence="9">The sequence shown here is derived from an EMBL/GenBank/DDBJ whole genome shotgun (WGS) entry which is preliminary data.</text>
</comment>
<keyword evidence="1" id="KW-0808">Transferase</keyword>
<dbReference type="GO" id="GO:0008982">
    <property type="term" value="F:protein-N(PI)-phosphohistidine-sugar phosphotransferase activity"/>
    <property type="evidence" value="ECO:0007669"/>
    <property type="project" value="InterPro"/>
</dbReference>
<proteinExistence type="predicted"/>
<dbReference type="InterPro" id="IPR036390">
    <property type="entry name" value="WH_DNA-bd_sf"/>
</dbReference>
<dbReference type="Pfam" id="PF00874">
    <property type="entry name" value="PRD"/>
    <property type="match status" value="2"/>
</dbReference>
<evidence type="ECO:0000313" key="10">
    <source>
        <dbReference type="Proteomes" id="UP000013785"/>
    </source>
</evidence>
<dbReference type="Pfam" id="PF00359">
    <property type="entry name" value="PTS_EIIA_2"/>
    <property type="match status" value="1"/>
</dbReference>
<evidence type="ECO:0000313" key="9">
    <source>
        <dbReference type="EMBL" id="EOL44653.1"/>
    </source>
</evidence>
<evidence type="ECO:0000256" key="5">
    <source>
        <dbReference type="ARBA" id="ARBA00023163"/>
    </source>
</evidence>
<dbReference type="SUPFAM" id="SSF46785">
    <property type="entry name" value="Winged helix' DNA-binding domain"/>
    <property type="match status" value="1"/>
</dbReference>